<dbReference type="GO" id="GO:0005739">
    <property type="term" value="C:mitochondrion"/>
    <property type="evidence" value="ECO:0007669"/>
    <property type="project" value="GOC"/>
</dbReference>
<dbReference type="SUPFAM" id="SSF56762">
    <property type="entry name" value="HydB/Nqo4-like"/>
    <property type="match status" value="1"/>
</dbReference>
<dbReference type="Gene3D" id="1.10.645.10">
    <property type="entry name" value="Cytochrome-c3 Hydrogenase, chain B"/>
    <property type="match status" value="1"/>
</dbReference>
<keyword evidence="4 6" id="KW-0520">NAD</keyword>
<dbReference type="Proteomes" id="UP000256970">
    <property type="component" value="Unassembled WGS sequence"/>
</dbReference>
<evidence type="ECO:0000256" key="6">
    <source>
        <dbReference type="RuleBase" id="RU003685"/>
    </source>
</evidence>
<dbReference type="InterPro" id="IPR022885">
    <property type="entry name" value="NDH1_su_D/H"/>
</dbReference>
<name>A0A383W781_TETOB</name>
<accession>A0A383W781</accession>
<evidence type="ECO:0000256" key="2">
    <source>
        <dbReference type="ARBA" id="ARBA00022448"/>
    </source>
</evidence>
<dbReference type="GO" id="GO:0016651">
    <property type="term" value="F:oxidoreductase activity, acting on NAD(P)H"/>
    <property type="evidence" value="ECO:0007669"/>
    <property type="project" value="InterPro"/>
</dbReference>
<comment type="similarity">
    <text evidence="1 6">Belongs to the complex I 49 kDa subunit family.</text>
</comment>
<dbReference type="InterPro" id="IPR029014">
    <property type="entry name" value="NiFe-Hase_large"/>
</dbReference>
<proteinExistence type="inferred from homology"/>
<evidence type="ECO:0000259" key="9">
    <source>
        <dbReference type="Pfam" id="PF00346"/>
    </source>
</evidence>
<organism evidence="10 11">
    <name type="scientific">Tetradesmus obliquus</name>
    <name type="common">Green alga</name>
    <name type="synonym">Acutodesmus obliquus</name>
    <dbReference type="NCBI Taxonomy" id="3088"/>
    <lineage>
        <taxon>Eukaryota</taxon>
        <taxon>Viridiplantae</taxon>
        <taxon>Chlorophyta</taxon>
        <taxon>core chlorophytes</taxon>
        <taxon>Chlorophyceae</taxon>
        <taxon>CS clade</taxon>
        <taxon>Sphaeropleales</taxon>
        <taxon>Scenedesmaceae</taxon>
        <taxon>Tetradesmus</taxon>
    </lineage>
</organism>
<evidence type="ECO:0000256" key="8">
    <source>
        <dbReference type="SAM" id="SignalP"/>
    </source>
</evidence>
<evidence type="ECO:0000256" key="5">
    <source>
        <dbReference type="ARBA" id="ARBA00082664"/>
    </source>
</evidence>
<sequence>MPGSLATGLLALARSGAAGFSALPAVSHALAALGEAQKRSLHSGLLSSQPASSSSGLPAFGQAPSSSNPFTPGWAFGSRSATTQPLAPAKVNQFTINFGPQHPAAHGVLRLVLEMKGELVERADPHIGLLHRGTEKLIEYKTYLQGLPYFDRLDYVSMMCMEHSYVLAIEQLCNVTVPARAQYIRVLFSEITRIMNHLLAVTCHAMDVGALTPFLWAFEEREKLMEFYERVSGARMHAAYFRPGGVSQDLPIGLLKDIYDFARQFSSRMDELEELLSDNRVWKERTVGIGLINAQQAWDWGCSGPILRASGIDWDLRKAQPYDAYGKMEFNVPVAGHGDCYDRYLVRMHEMRESLRIIFQCLNEMPEGPYKSIDGKVSPPSRSTMKQSMEALIHHFKLYTEGFHVPPGETYKGVEAPKGEFGVYLVSRGGNRPYRCKIRSPGFAHLQTTDFMCKKFMLADVVTVIGTLDVVFGEIDRAAAAAAGAARSSGAGGGRGRNVAAIGMLGPAAAAAAAAWAAAKWSSSCRCDRSGAVGGASKLPQRVQQRLHEWQRLIADAVAKLFRCPHSLHSDSRDVTM</sequence>
<dbReference type="STRING" id="3088.A0A383W781"/>
<keyword evidence="3 6" id="KW-1278">Translocase</keyword>
<feature type="compositionally biased region" description="Low complexity" evidence="7">
    <location>
        <begin position="44"/>
        <end position="59"/>
    </location>
</feature>
<evidence type="ECO:0000313" key="11">
    <source>
        <dbReference type="Proteomes" id="UP000256970"/>
    </source>
</evidence>
<dbReference type="AlphaFoldDB" id="A0A383W781"/>
<evidence type="ECO:0000256" key="1">
    <source>
        <dbReference type="ARBA" id="ARBA00005769"/>
    </source>
</evidence>
<feature type="signal peptide" evidence="8">
    <location>
        <begin position="1"/>
        <end position="18"/>
    </location>
</feature>
<dbReference type="HAMAP" id="MF_01358">
    <property type="entry name" value="NDH1_NuoD"/>
    <property type="match status" value="1"/>
</dbReference>
<dbReference type="NCBIfam" id="NF004739">
    <property type="entry name" value="PRK06075.1"/>
    <property type="match status" value="1"/>
</dbReference>
<reference evidence="10 11" key="1">
    <citation type="submission" date="2016-10" db="EMBL/GenBank/DDBJ databases">
        <authorList>
            <person name="Cai Z."/>
        </authorList>
    </citation>
    <scope>NUCLEOTIDE SEQUENCE [LARGE SCALE GENOMIC DNA]</scope>
</reference>
<evidence type="ECO:0000256" key="7">
    <source>
        <dbReference type="SAM" id="MobiDB-lite"/>
    </source>
</evidence>
<feature type="region of interest" description="Disordered" evidence="7">
    <location>
        <begin position="44"/>
        <end position="65"/>
    </location>
</feature>
<dbReference type="NCBIfam" id="TIGR01962">
    <property type="entry name" value="NuoD"/>
    <property type="match status" value="1"/>
</dbReference>
<dbReference type="PANTHER" id="PTHR11993">
    <property type="entry name" value="NADH-UBIQUINONE OXIDOREDUCTASE 49 KDA SUBUNIT"/>
    <property type="match status" value="1"/>
</dbReference>
<gene>
    <name evidence="10" type="ORF">BQ4739_LOCUS13772</name>
</gene>
<dbReference type="EMBL" id="FNXT01001193">
    <property type="protein sequence ID" value="SZX73505.1"/>
    <property type="molecule type" value="Genomic_DNA"/>
</dbReference>
<dbReference type="GO" id="GO:0006120">
    <property type="term" value="P:mitochondrial electron transport, NADH to ubiquinone"/>
    <property type="evidence" value="ECO:0007669"/>
    <property type="project" value="TreeGrafter"/>
</dbReference>
<dbReference type="PANTHER" id="PTHR11993:SF10">
    <property type="entry name" value="NADH DEHYDROGENASE [UBIQUINONE] IRON-SULFUR PROTEIN 2, MITOCHONDRIAL"/>
    <property type="match status" value="1"/>
</dbReference>
<evidence type="ECO:0000256" key="3">
    <source>
        <dbReference type="ARBA" id="ARBA00022967"/>
    </source>
</evidence>
<dbReference type="InterPro" id="IPR001135">
    <property type="entry name" value="NADH_Q_OxRdtase_suD"/>
</dbReference>
<dbReference type="FunFam" id="1.10.645.10:FF:000005">
    <property type="entry name" value="NADH-quinone oxidoreductase subunit D"/>
    <property type="match status" value="1"/>
</dbReference>
<keyword evidence="8" id="KW-0732">Signal</keyword>
<feature type="domain" description="NADH-quinone oxidoreductase subunit D" evidence="9">
    <location>
        <begin position="207"/>
        <end position="477"/>
    </location>
</feature>
<dbReference type="GO" id="GO:0048038">
    <property type="term" value="F:quinone binding"/>
    <property type="evidence" value="ECO:0007669"/>
    <property type="project" value="InterPro"/>
</dbReference>
<keyword evidence="2 6" id="KW-0813">Transport</keyword>
<feature type="chain" id="PRO_5016780978" description="NADH dehydrogenase subunit 7" evidence="8">
    <location>
        <begin position="19"/>
        <end position="577"/>
    </location>
</feature>
<dbReference type="Pfam" id="PF00346">
    <property type="entry name" value="Complex1_49kDa"/>
    <property type="match status" value="1"/>
</dbReference>
<evidence type="ECO:0000313" key="10">
    <source>
        <dbReference type="EMBL" id="SZX73505.1"/>
    </source>
</evidence>
<protein>
    <recommendedName>
        <fullName evidence="5">NADH dehydrogenase subunit 7</fullName>
    </recommendedName>
</protein>
<dbReference type="InterPro" id="IPR014029">
    <property type="entry name" value="NADH_UbQ_OxRdtase_49kDa_CS"/>
</dbReference>
<evidence type="ECO:0000256" key="4">
    <source>
        <dbReference type="ARBA" id="ARBA00023027"/>
    </source>
</evidence>
<keyword evidence="11" id="KW-1185">Reference proteome</keyword>
<dbReference type="PROSITE" id="PS00535">
    <property type="entry name" value="COMPLEX1_49K"/>
    <property type="match status" value="1"/>
</dbReference>
<dbReference type="GO" id="GO:0051287">
    <property type="term" value="F:NAD binding"/>
    <property type="evidence" value="ECO:0007669"/>
    <property type="project" value="InterPro"/>
</dbReference>